<evidence type="ECO:0000256" key="10">
    <source>
        <dbReference type="ARBA" id="ARBA00023163"/>
    </source>
</evidence>
<dbReference type="FunFam" id="3.40.50.300:FF:000006">
    <property type="entry name" value="DNA-binding transcriptional regulator NtrC"/>
    <property type="match status" value="1"/>
</dbReference>
<evidence type="ECO:0000256" key="6">
    <source>
        <dbReference type="ARBA" id="ARBA00022840"/>
    </source>
</evidence>
<comment type="function">
    <text evidence="1">Required for activation of most nif operons, which are directly involved in nitrogen fixation.</text>
</comment>
<protein>
    <recommendedName>
        <fullName evidence="3">Nif-specific regulatory protein</fullName>
    </recommendedName>
</protein>
<proteinExistence type="predicted"/>
<dbReference type="PROSITE" id="PS50045">
    <property type="entry name" value="SIGMA54_INTERACT_4"/>
    <property type="match status" value="1"/>
</dbReference>
<dbReference type="GO" id="GO:0000160">
    <property type="term" value="P:phosphorelay signal transduction system"/>
    <property type="evidence" value="ECO:0007669"/>
    <property type="project" value="UniProtKB-KW"/>
</dbReference>
<keyword evidence="5" id="KW-0547">Nucleotide-binding</keyword>
<accession>A0A2R8AA16</accession>
<organism evidence="15 16">
    <name type="scientific">Pontivivens insulae</name>
    <dbReference type="NCBI Taxonomy" id="1639689"/>
    <lineage>
        <taxon>Bacteria</taxon>
        <taxon>Pseudomonadati</taxon>
        <taxon>Pseudomonadota</taxon>
        <taxon>Alphaproteobacteria</taxon>
        <taxon>Rhodobacterales</taxon>
        <taxon>Paracoccaceae</taxon>
        <taxon>Pontivivens</taxon>
    </lineage>
</organism>
<keyword evidence="7" id="KW-0902">Two-component regulatory system</keyword>
<dbReference type="Gene3D" id="3.40.50.2300">
    <property type="match status" value="1"/>
</dbReference>
<comment type="subunit">
    <text evidence="2">Interacts with sigma-54.</text>
</comment>
<dbReference type="FunFam" id="3.40.50.2300:FF:000018">
    <property type="entry name" value="DNA-binding transcriptional regulator NtrC"/>
    <property type="match status" value="1"/>
</dbReference>
<evidence type="ECO:0000256" key="5">
    <source>
        <dbReference type="ARBA" id="ARBA00022741"/>
    </source>
</evidence>
<dbReference type="Gene3D" id="1.10.10.60">
    <property type="entry name" value="Homeodomain-like"/>
    <property type="match status" value="1"/>
</dbReference>
<evidence type="ECO:0000313" key="15">
    <source>
        <dbReference type="EMBL" id="SPF29072.1"/>
    </source>
</evidence>
<gene>
    <name evidence="15" type="primary">dctD_2</name>
    <name evidence="15" type="ORF">POI8812_01377</name>
</gene>
<dbReference type="InterPro" id="IPR058031">
    <property type="entry name" value="AAA_lid_NorR"/>
</dbReference>
<dbReference type="PROSITE" id="PS50112">
    <property type="entry name" value="PAS"/>
    <property type="match status" value="1"/>
</dbReference>
<evidence type="ECO:0000256" key="7">
    <source>
        <dbReference type="ARBA" id="ARBA00023012"/>
    </source>
</evidence>
<dbReference type="PROSITE" id="PS00688">
    <property type="entry name" value="SIGMA54_INTERACT_3"/>
    <property type="match status" value="1"/>
</dbReference>
<dbReference type="GO" id="GO:0043565">
    <property type="term" value="F:sequence-specific DNA binding"/>
    <property type="evidence" value="ECO:0007669"/>
    <property type="project" value="InterPro"/>
</dbReference>
<dbReference type="InterPro" id="IPR025944">
    <property type="entry name" value="Sigma_54_int_dom_CS"/>
</dbReference>
<dbReference type="Pfam" id="PF25601">
    <property type="entry name" value="AAA_lid_14"/>
    <property type="match status" value="1"/>
</dbReference>
<evidence type="ECO:0000259" key="12">
    <source>
        <dbReference type="PROSITE" id="PS50045"/>
    </source>
</evidence>
<dbReference type="InterPro" id="IPR009057">
    <property type="entry name" value="Homeodomain-like_sf"/>
</dbReference>
<dbReference type="Pfam" id="PF02954">
    <property type="entry name" value="HTH_8"/>
    <property type="match status" value="1"/>
</dbReference>
<dbReference type="SMART" id="SM00382">
    <property type="entry name" value="AAA"/>
    <property type="match status" value="1"/>
</dbReference>
<evidence type="ECO:0000256" key="4">
    <source>
        <dbReference type="ARBA" id="ARBA00022553"/>
    </source>
</evidence>
<dbReference type="PANTHER" id="PTHR32071">
    <property type="entry name" value="TRANSCRIPTIONAL REGULATORY PROTEIN"/>
    <property type="match status" value="1"/>
</dbReference>
<evidence type="ECO:0000259" key="14">
    <source>
        <dbReference type="PROSITE" id="PS50112"/>
    </source>
</evidence>
<keyword evidence="9" id="KW-0010">Activator</keyword>
<sequence length="444" mass="48894">MTERVILVDDEAEVREAVSQSLELAGFSVEPVAGAARALELVGPDFAGVIVSDIRMPRMDGMEFLSRLQERDPDLPVILITGHGDVPLAVEAMRAGALDFVEKPFETARLVEAVERGLHHRRLVLENREMRRTLENRDRLESLMVGRAPSIVSLRQQIRTIAGSPADVLITGQTGTGKEIAARGLHMLSERGDRPLVAINMAALPASLIESELFGHEAGAFPGALKQRFGKFEHARGGTVFLDEIDALPLDLQAKLLRVIEERSVVRVGSNDPIRLDVRFIAASKADLAARVAEGTFRADLYYRLAVVSLTIPPLAERIEDVPRLFQHLVNQAALRHRRPVAEVPTALFAELAGRDWPGNVRELRNAADRFVLGLAPSDPATEQPATELPRRVERFERAAIAAELAGQGGNVKATYEALGISRKTLYEKMVKYELDRARFARDG</sequence>
<dbReference type="Pfam" id="PF00072">
    <property type="entry name" value="Response_reg"/>
    <property type="match status" value="1"/>
</dbReference>
<dbReference type="InterPro" id="IPR000014">
    <property type="entry name" value="PAS"/>
</dbReference>
<dbReference type="InterPro" id="IPR002078">
    <property type="entry name" value="Sigma_54_int"/>
</dbReference>
<dbReference type="RefSeq" id="WP_211310400.1">
    <property type="nucleotide sequence ID" value="NZ_OMKW01000002.1"/>
</dbReference>
<evidence type="ECO:0000256" key="9">
    <source>
        <dbReference type="ARBA" id="ARBA00023159"/>
    </source>
</evidence>
<dbReference type="SUPFAM" id="SSF46689">
    <property type="entry name" value="Homeodomain-like"/>
    <property type="match status" value="1"/>
</dbReference>
<evidence type="ECO:0000259" key="13">
    <source>
        <dbReference type="PROSITE" id="PS50110"/>
    </source>
</evidence>
<dbReference type="CDD" id="cd00009">
    <property type="entry name" value="AAA"/>
    <property type="match status" value="1"/>
</dbReference>
<dbReference type="SUPFAM" id="SSF52172">
    <property type="entry name" value="CheY-like"/>
    <property type="match status" value="1"/>
</dbReference>
<evidence type="ECO:0000256" key="11">
    <source>
        <dbReference type="PROSITE-ProRule" id="PRU00169"/>
    </source>
</evidence>
<dbReference type="GO" id="GO:0005524">
    <property type="term" value="F:ATP binding"/>
    <property type="evidence" value="ECO:0007669"/>
    <property type="project" value="UniProtKB-KW"/>
</dbReference>
<dbReference type="Pfam" id="PF00158">
    <property type="entry name" value="Sigma54_activat"/>
    <property type="match status" value="1"/>
</dbReference>
<dbReference type="PANTHER" id="PTHR32071:SF57">
    <property type="entry name" value="C4-DICARBOXYLATE TRANSPORT TRANSCRIPTIONAL REGULATORY PROTEIN DCTD"/>
    <property type="match status" value="1"/>
</dbReference>
<dbReference type="PROSITE" id="PS50110">
    <property type="entry name" value="RESPONSE_REGULATORY"/>
    <property type="match status" value="1"/>
</dbReference>
<dbReference type="Gene3D" id="1.10.8.60">
    <property type="match status" value="1"/>
</dbReference>
<keyword evidence="10" id="KW-0804">Transcription</keyword>
<evidence type="ECO:0000256" key="1">
    <source>
        <dbReference type="ARBA" id="ARBA00002167"/>
    </source>
</evidence>
<dbReference type="InterPro" id="IPR002197">
    <property type="entry name" value="HTH_Fis"/>
</dbReference>
<dbReference type="Gene3D" id="3.40.50.300">
    <property type="entry name" value="P-loop containing nucleotide triphosphate hydrolases"/>
    <property type="match status" value="1"/>
</dbReference>
<dbReference type="AlphaFoldDB" id="A0A2R8AA16"/>
<dbReference type="GO" id="GO:0006355">
    <property type="term" value="P:regulation of DNA-templated transcription"/>
    <property type="evidence" value="ECO:0007669"/>
    <property type="project" value="InterPro"/>
</dbReference>
<feature type="domain" description="PAS" evidence="14">
    <location>
        <begin position="1"/>
        <end position="45"/>
    </location>
</feature>
<keyword evidence="16" id="KW-1185">Reference proteome</keyword>
<keyword evidence="4 11" id="KW-0597">Phosphoprotein</keyword>
<dbReference type="CDD" id="cd17549">
    <property type="entry name" value="REC_DctD-like"/>
    <property type="match status" value="1"/>
</dbReference>
<dbReference type="InterPro" id="IPR003593">
    <property type="entry name" value="AAA+_ATPase"/>
</dbReference>
<evidence type="ECO:0000256" key="2">
    <source>
        <dbReference type="ARBA" id="ARBA00011135"/>
    </source>
</evidence>
<reference evidence="15 16" key="1">
    <citation type="submission" date="2018-03" db="EMBL/GenBank/DDBJ databases">
        <authorList>
            <person name="Keele B.F."/>
        </authorList>
    </citation>
    <scope>NUCLEOTIDE SEQUENCE [LARGE SCALE GENOMIC DNA]</scope>
    <source>
        <strain evidence="15 16">CeCT 8812</strain>
    </source>
</reference>
<dbReference type="InterPro" id="IPR001789">
    <property type="entry name" value="Sig_transdc_resp-reg_receiver"/>
</dbReference>
<evidence type="ECO:0000313" key="16">
    <source>
        <dbReference type="Proteomes" id="UP000244932"/>
    </source>
</evidence>
<name>A0A2R8AA16_9RHOB</name>
<evidence type="ECO:0000256" key="3">
    <source>
        <dbReference type="ARBA" id="ARBA00015308"/>
    </source>
</evidence>
<feature type="domain" description="Sigma-54 factor interaction" evidence="12">
    <location>
        <begin position="144"/>
        <end position="373"/>
    </location>
</feature>
<dbReference type="SUPFAM" id="SSF52540">
    <property type="entry name" value="P-loop containing nucleoside triphosphate hydrolases"/>
    <property type="match status" value="1"/>
</dbReference>
<dbReference type="InterPro" id="IPR011006">
    <property type="entry name" value="CheY-like_superfamily"/>
</dbReference>
<keyword evidence="8" id="KW-0805">Transcription regulation</keyword>
<dbReference type="EMBL" id="OMKW01000002">
    <property type="protein sequence ID" value="SPF29072.1"/>
    <property type="molecule type" value="Genomic_DNA"/>
</dbReference>
<feature type="modified residue" description="4-aspartylphosphate" evidence="11">
    <location>
        <position position="53"/>
    </location>
</feature>
<dbReference type="InterPro" id="IPR027417">
    <property type="entry name" value="P-loop_NTPase"/>
</dbReference>
<dbReference type="Proteomes" id="UP000244932">
    <property type="component" value="Unassembled WGS sequence"/>
</dbReference>
<evidence type="ECO:0000256" key="8">
    <source>
        <dbReference type="ARBA" id="ARBA00023015"/>
    </source>
</evidence>
<dbReference type="SMART" id="SM00448">
    <property type="entry name" value="REC"/>
    <property type="match status" value="1"/>
</dbReference>
<feature type="domain" description="Response regulatory" evidence="13">
    <location>
        <begin position="4"/>
        <end position="118"/>
    </location>
</feature>
<keyword evidence="6" id="KW-0067">ATP-binding</keyword>